<dbReference type="InterPro" id="IPR032675">
    <property type="entry name" value="LRR_dom_sf"/>
</dbReference>
<evidence type="ECO:0000256" key="3">
    <source>
        <dbReference type="ARBA" id="ARBA00022837"/>
    </source>
</evidence>
<dbReference type="PANTHER" id="PTHR45911">
    <property type="entry name" value="C2 DOMAIN-CONTAINING PROTEIN"/>
    <property type="match status" value="1"/>
</dbReference>
<dbReference type="InterPro" id="IPR001471">
    <property type="entry name" value="AP2/ERF_dom"/>
</dbReference>
<accession>A0A6U2IRU2</accession>
<dbReference type="SMART" id="SM00239">
    <property type="entry name" value="C2"/>
    <property type="match status" value="2"/>
</dbReference>
<dbReference type="GO" id="GO:0005634">
    <property type="term" value="C:nucleus"/>
    <property type="evidence" value="ECO:0007669"/>
    <property type="project" value="UniProtKB-SubCell"/>
</dbReference>
<keyword evidence="3" id="KW-0106">Calcium</keyword>
<dbReference type="SUPFAM" id="SSF52047">
    <property type="entry name" value="RNI-like"/>
    <property type="match status" value="1"/>
</dbReference>
<reference evidence="11" key="1">
    <citation type="submission" date="2021-01" db="EMBL/GenBank/DDBJ databases">
        <authorList>
            <person name="Corre E."/>
            <person name="Pelletier E."/>
            <person name="Niang G."/>
            <person name="Scheremetjew M."/>
            <person name="Finn R."/>
            <person name="Kale V."/>
            <person name="Holt S."/>
            <person name="Cochrane G."/>
            <person name="Meng A."/>
            <person name="Brown T."/>
            <person name="Cohen L."/>
        </authorList>
    </citation>
    <scope>NUCLEOTIDE SEQUENCE</scope>
    <source>
        <strain evidence="11">CCMP644</strain>
    </source>
</reference>
<feature type="region of interest" description="Disordered" evidence="8">
    <location>
        <begin position="383"/>
        <end position="459"/>
    </location>
</feature>
<dbReference type="CDD" id="cd00030">
    <property type="entry name" value="C2"/>
    <property type="match status" value="2"/>
</dbReference>
<gene>
    <name evidence="11" type="ORF">HAND00432_LOCUS26714</name>
</gene>
<dbReference type="InterPro" id="IPR036955">
    <property type="entry name" value="AP2/ERF_dom_sf"/>
</dbReference>
<dbReference type="PROSITE" id="PS51032">
    <property type="entry name" value="AP2_ERF"/>
    <property type="match status" value="1"/>
</dbReference>
<evidence type="ECO:0000259" key="9">
    <source>
        <dbReference type="PROSITE" id="PS50004"/>
    </source>
</evidence>
<evidence type="ECO:0000256" key="1">
    <source>
        <dbReference type="ARBA" id="ARBA00004123"/>
    </source>
</evidence>
<evidence type="ECO:0000256" key="4">
    <source>
        <dbReference type="ARBA" id="ARBA00023015"/>
    </source>
</evidence>
<dbReference type="InterPro" id="IPR035892">
    <property type="entry name" value="C2_domain_sf"/>
</dbReference>
<dbReference type="Gene3D" id="2.60.40.150">
    <property type="entry name" value="C2 domain"/>
    <property type="match status" value="2"/>
</dbReference>
<proteinExistence type="predicted"/>
<dbReference type="GO" id="GO:0046872">
    <property type="term" value="F:metal ion binding"/>
    <property type="evidence" value="ECO:0007669"/>
    <property type="project" value="UniProtKB-KW"/>
</dbReference>
<evidence type="ECO:0000256" key="7">
    <source>
        <dbReference type="ARBA" id="ARBA00023242"/>
    </source>
</evidence>
<keyword evidence="7" id="KW-0539">Nucleus</keyword>
<dbReference type="Pfam" id="PF13516">
    <property type="entry name" value="LRR_6"/>
    <property type="match status" value="1"/>
</dbReference>
<evidence type="ECO:0008006" key="12">
    <source>
        <dbReference type="Google" id="ProtNLM"/>
    </source>
</evidence>
<dbReference type="Pfam" id="PF00168">
    <property type="entry name" value="C2"/>
    <property type="match status" value="2"/>
</dbReference>
<evidence type="ECO:0000256" key="5">
    <source>
        <dbReference type="ARBA" id="ARBA00023125"/>
    </source>
</evidence>
<feature type="domain" description="C2" evidence="9">
    <location>
        <begin position="674"/>
        <end position="793"/>
    </location>
</feature>
<dbReference type="SUPFAM" id="SSF49562">
    <property type="entry name" value="C2 domain (Calcium/lipid-binding domain, CaLB)"/>
    <property type="match status" value="2"/>
</dbReference>
<dbReference type="InterPro" id="IPR001611">
    <property type="entry name" value="Leu-rich_rpt"/>
</dbReference>
<feature type="region of interest" description="Disordered" evidence="8">
    <location>
        <begin position="1"/>
        <end position="81"/>
    </location>
</feature>
<dbReference type="EMBL" id="HBFX01044452">
    <property type="protein sequence ID" value="CAD8975709.1"/>
    <property type="molecule type" value="Transcribed_RNA"/>
</dbReference>
<keyword evidence="5" id="KW-0238">DNA-binding</keyword>
<keyword evidence="6" id="KW-0804">Transcription</keyword>
<comment type="subcellular location">
    <subcellularLocation>
        <location evidence="1">Nucleus</location>
    </subcellularLocation>
</comment>
<evidence type="ECO:0000256" key="6">
    <source>
        <dbReference type="ARBA" id="ARBA00023163"/>
    </source>
</evidence>
<dbReference type="Gene3D" id="3.30.730.10">
    <property type="entry name" value="AP2/ERF domain"/>
    <property type="match status" value="1"/>
</dbReference>
<keyword evidence="2" id="KW-0479">Metal-binding</keyword>
<dbReference type="AlphaFoldDB" id="A0A6U2IRU2"/>
<dbReference type="PROSITE" id="PS50004">
    <property type="entry name" value="C2"/>
    <property type="match status" value="2"/>
</dbReference>
<evidence type="ECO:0000313" key="11">
    <source>
        <dbReference type="EMBL" id="CAD8975709.1"/>
    </source>
</evidence>
<dbReference type="SMART" id="SM00368">
    <property type="entry name" value="LRR_RI"/>
    <property type="match status" value="3"/>
</dbReference>
<feature type="compositionally biased region" description="Polar residues" evidence="8">
    <location>
        <begin position="39"/>
        <end position="52"/>
    </location>
</feature>
<evidence type="ECO:0000256" key="8">
    <source>
        <dbReference type="SAM" id="MobiDB-lite"/>
    </source>
</evidence>
<feature type="domain" description="C2" evidence="9">
    <location>
        <begin position="451"/>
        <end position="580"/>
    </location>
</feature>
<organism evidence="11">
    <name type="scientific">Hemiselmis andersenii</name>
    <name type="common">Cryptophyte alga</name>
    <dbReference type="NCBI Taxonomy" id="464988"/>
    <lineage>
        <taxon>Eukaryota</taxon>
        <taxon>Cryptophyceae</taxon>
        <taxon>Cryptomonadales</taxon>
        <taxon>Hemiselmidaceae</taxon>
        <taxon>Hemiselmis</taxon>
    </lineage>
</organism>
<dbReference type="Gene3D" id="3.80.10.10">
    <property type="entry name" value="Ribonuclease Inhibitor"/>
    <property type="match status" value="1"/>
</dbReference>
<feature type="domain" description="AP2/ERF" evidence="10">
    <location>
        <begin position="572"/>
        <end position="642"/>
    </location>
</feature>
<evidence type="ECO:0000259" key="10">
    <source>
        <dbReference type="PROSITE" id="PS51032"/>
    </source>
</evidence>
<dbReference type="GO" id="GO:0003700">
    <property type="term" value="F:DNA-binding transcription factor activity"/>
    <property type="evidence" value="ECO:0007669"/>
    <property type="project" value="InterPro"/>
</dbReference>
<protein>
    <recommendedName>
        <fullName evidence="12">C2 domain-containing protein</fullName>
    </recommendedName>
</protein>
<keyword evidence="4" id="KW-0805">Transcription regulation</keyword>
<evidence type="ECO:0000256" key="2">
    <source>
        <dbReference type="ARBA" id="ARBA00022723"/>
    </source>
</evidence>
<name>A0A6U2IRU2_HEMAN</name>
<sequence length="838" mass="91962">MGCAASVPDGRDERVDQPAEVGKPGAPVGKGETAPDFSVGSQSLSADPTGQAHQGGARRSLPDVPGTASMNRAHSDRRLTGQTDALSLVSDVTSNTHGVMQNRTWSDGLVHALDMHEEDTMSEKFNPLLLEHARFLVNYTAVMEFNSLGGGKDEGGNLPVRDMVPKPKLETRQFKSHTMDNVRVRKMCDELLQLEDPTHKMADETAKGKPWMRTLQVSRGKHIHSIRMNNNPDVTIGGYFIISQMLGYIRGLVSLDLSSNELRGAEARVLALGLKYNKSIQDLCIKENSIGTEGATSLADALQQNSTLLFLDLRMNNIRGPGVCVLTDAMTSNRCLTQLDLRWNYTGESSDYVEQALVDLQAFCARNLKDALTRTRAKMEAEKLSSAALDGSPQPEEDSPGPAFPNGHANSDNGSDAPSGRPGEAAPDKLIAHPSMDHFASGDIRPDLHPSRSDLTGESDRLMDDNHIIGRLEVTIISAKNLPQVIWTSGKDGEFLGLPQAYCVFQCNKQRSQSHIMKKDWNPRWDYSCTMDVRSVWNVCAVQVKHSKTLTRTHKEDSMIGTANLPIGAVINWRGVSKSSDGSWRAYHRPIAAGRGSVYHVCKGKDRNGKDTDVFDSSELAAKAYDESALKKDLDKAVLNFSGEAEYIGQHVKEELFPLAGEDGVDVIGVQAGVSSAVRLRLKYFDLTVNYLEICLEKAACLPRMDAGLGSCDAYCVLCFGDYSYKSRVVRNSLDPHFKQTFRVQVPNDMPETKLLVQVWDWDRFDDDDHMGDAEVHVTIDSIQNGTLNGGYGVKKADEGGNVAANDYLKNAKGEKSIIHLSFSYHPAKVTPKAPLEI</sequence>
<dbReference type="InterPro" id="IPR000008">
    <property type="entry name" value="C2_dom"/>
</dbReference>
<dbReference type="GO" id="GO:0003677">
    <property type="term" value="F:DNA binding"/>
    <property type="evidence" value="ECO:0007669"/>
    <property type="project" value="UniProtKB-KW"/>
</dbReference>